<organism evidence="1 2">
    <name type="scientific">Echinococcus granulosus</name>
    <name type="common">Hydatid tapeworm</name>
    <dbReference type="NCBI Taxonomy" id="6210"/>
    <lineage>
        <taxon>Eukaryota</taxon>
        <taxon>Metazoa</taxon>
        <taxon>Spiralia</taxon>
        <taxon>Lophotrochozoa</taxon>
        <taxon>Platyhelminthes</taxon>
        <taxon>Cestoda</taxon>
        <taxon>Eucestoda</taxon>
        <taxon>Cyclophyllidea</taxon>
        <taxon>Taeniidae</taxon>
        <taxon>Echinococcus</taxon>
        <taxon>Echinococcus granulosus group</taxon>
    </lineage>
</organism>
<gene>
    <name evidence="1" type="ORF">EGR_06978</name>
</gene>
<dbReference type="GeneID" id="36342693"/>
<protein>
    <submittedName>
        <fullName evidence="1">Uncharacterized protein</fullName>
    </submittedName>
</protein>
<dbReference type="RefSeq" id="XP_024349344.1">
    <property type="nucleotide sequence ID" value="XM_024496227.1"/>
</dbReference>
<dbReference type="EMBL" id="APAU02000067">
    <property type="protein sequence ID" value="EUB58148.1"/>
    <property type="molecule type" value="Genomic_DNA"/>
</dbReference>
<dbReference type="AlphaFoldDB" id="W6U9U9"/>
<dbReference type="Proteomes" id="UP000019149">
    <property type="component" value="Unassembled WGS sequence"/>
</dbReference>
<accession>W6U9U9</accession>
<evidence type="ECO:0000313" key="1">
    <source>
        <dbReference type="EMBL" id="EUB58148.1"/>
    </source>
</evidence>
<dbReference type="KEGG" id="egl:EGR_06978"/>
<name>W6U9U9_ECHGR</name>
<sequence length="78" mass="9147">MKKGDWYKDGDEMWCSEVRRDETRLDDEESLFTPLPLPSLLLCKPCVQILYNRFDKIPQQLKQQRNIGVNQLTPPAPV</sequence>
<comment type="caution">
    <text evidence="1">The sequence shown here is derived from an EMBL/GenBank/DDBJ whole genome shotgun (WGS) entry which is preliminary data.</text>
</comment>
<keyword evidence="2" id="KW-1185">Reference proteome</keyword>
<proteinExistence type="predicted"/>
<dbReference type="CTD" id="36342693"/>
<evidence type="ECO:0000313" key="2">
    <source>
        <dbReference type="Proteomes" id="UP000019149"/>
    </source>
</evidence>
<reference evidence="1 2" key="1">
    <citation type="journal article" date="2013" name="Nat. Genet.">
        <title>The genome of the hydatid tapeworm Echinococcus granulosus.</title>
        <authorList>
            <person name="Zheng H."/>
            <person name="Zhang W."/>
            <person name="Zhang L."/>
            <person name="Zhang Z."/>
            <person name="Li J."/>
            <person name="Lu G."/>
            <person name="Zhu Y."/>
            <person name="Wang Y."/>
            <person name="Huang Y."/>
            <person name="Liu J."/>
            <person name="Kang H."/>
            <person name="Chen J."/>
            <person name="Wang L."/>
            <person name="Chen A."/>
            <person name="Yu S."/>
            <person name="Gao Z."/>
            <person name="Jin L."/>
            <person name="Gu W."/>
            <person name="Wang Z."/>
            <person name="Zhao L."/>
            <person name="Shi B."/>
            <person name="Wen H."/>
            <person name="Lin R."/>
            <person name="Jones M.K."/>
            <person name="Brejova B."/>
            <person name="Vinar T."/>
            <person name="Zhao G."/>
            <person name="McManus D.P."/>
            <person name="Chen Z."/>
            <person name="Zhou Y."/>
            <person name="Wang S."/>
        </authorList>
    </citation>
    <scope>NUCLEOTIDE SEQUENCE [LARGE SCALE GENOMIC DNA]</scope>
</reference>